<dbReference type="Proteomes" id="UP000199475">
    <property type="component" value="Unassembled WGS sequence"/>
</dbReference>
<evidence type="ECO:0000313" key="2">
    <source>
        <dbReference type="EMBL" id="SDL13726.1"/>
    </source>
</evidence>
<reference evidence="2 3" key="1">
    <citation type="submission" date="2016-10" db="EMBL/GenBank/DDBJ databases">
        <authorList>
            <person name="de Groot N.N."/>
        </authorList>
    </citation>
    <scope>NUCLEOTIDE SEQUENCE [LARGE SCALE GENOMIC DNA]</scope>
    <source>
        <strain evidence="2 3">CGMCC 1.9159</strain>
    </source>
</reference>
<dbReference type="AlphaFoldDB" id="A0A1G9HLR7"/>
<organism evidence="2 3">
    <name type="scientific">Tessaracoccus oleiagri</name>
    <dbReference type="NCBI Taxonomy" id="686624"/>
    <lineage>
        <taxon>Bacteria</taxon>
        <taxon>Bacillati</taxon>
        <taxon>Actinomycetota</taxon>
        <taxon>Actinomycetes</taxon>
        <taxon>Propionibacteriales</taxon>
        <taxon>Propionibacteriaceae</taxon>
        <taxon>Tessaracoccus</taxon>
    </lineage>
</organism>
<evidence type="ECO:0000313" key="3">
    <source>
        <dbReference type="Proteomes" id="UP000199475"/>
    </source>
</evidence>
<keyword evidence="3" id="KW-1185">Reference proteome</keyword>
<feature type="transmembrane region" description="Helical" evidence="1">
    <location>
        <begin position="123"/>
        <end position="143"/>
    </location>
</feature>
<keyword evidence="1" id="KW-1133">Transmembrane helix</keyword>
<protein>
    <submittedName>
        <fullName evidence="2">Uncharacterized protein</fullName>
    </submittedName>
</protein>
<sequence length="150" mass="15473">MDAKLGPNAGPKPGSRWFILLVIAATLTALNGIVVGYGAVWFQLFGDSPDRDDYLVSTGGYAAAAVLIVFATLSNFLRGGAAWFGYAGSAAAVALGLAALTSWSSGRSVEDLGPGISGPWDGVGGVIALPWSWAIVVLFLLSFRKPAGRQ</sequence>
<proteinExistence type="predicted"/>
<dbReference type="EMBL" id="FNGP01000001">
    <property type="protein sequence ID" value="SDL13726.1"/>
    <property type="molecule type" value="Genomic_DNA"/>
</dbReference>
<feature type="transmembrane region" description="Helical" evidence="1">
    <location>
        <begin position="17"/>
        <end position="42"/>
    </location>
</feature>
<dbReference type="STRING" id="686624.SAMN04488242_0386"/>
<evidence type="ECO:0000256" key="1">
    <source>
        <dbReference type="SAM" id="Phobius"/>
    </source>
</evidence>
<gene>
    <name evidence="2" type="ORF">SAMN04488242_0386</name>
</gene>
<keyword evidence="1" id="KW-0472">Membrane</keyword>
<accession>A0A1G9HLR7</accession>
<keyword evidence="1" id="KW-0812">Transmembrane</keyword>
<feature type="transmembrane region" description="Helical" evidence="1">
    <location>
        <begin position="54"/>
        <end position="76"/>
    </location>
</feature>
<name>A0A1G9HLR7_9ACTN</name>
<feature type="transmembrane region" description="Helical" evidence="1">
    <location>
        <begin position="83"/>
        <end position="103"/>
    </location>
</feature>